<dbReference type="PROSITE" id="PS51257">
    <property type="entry name" value="PROKAR_LIPOPROTEIN"/>
    <property type="match status" value="1"/>
</dbReference>
<comment type="caution">
    <text evidence="1">The sequence shown here is derived from an EMBL/GenBank/DDBJ whole genome shotgun (WGS) entry which is preliminary data.</text>
</comment>
<dbReference type="STRING" id="421531.IX38_18105"/>
<proteinExistence type="predicted"/>
<reference evidence="1 2" key="1">
    <citation type="submission" date="2014-07" db="EMBL/GenBank/DDBJ databases">
        <title>Genome of Chryseobacterium luteum DSM 18605.</title>
        <authorList>
            <person name="Stropko S.J."/>
            <person name="Pipes S.E."/>
            <person name="Newman J.D."/>
        </authorList>
    </citation>
    <scope>NUCLEOTIDE SEQUENCE [LARGE SCALE GENOMIC DNA]</scope>
    <source>
        <strain evidence="1 2">DSM 18605</strain>
    </source>
</reference>
<evidence type="ECO:0000313" key="1">
    <source>
        <dbReference type="EMBL" id="KFF00016.1"/>
    </source>
</evidence>
<evidence type="ECO:0008006" key="3">
    <source>
        <dbReference type="Google" id="ProtNLM"/>
    </source>
</evidence>
<dbReference type="EMBL" id="JPRO01000019">
    <property type="protein sequence ID" value="KFF00016.1"/>
    <property type="molecule type" value="Genomic_DNA"/>
</dbReference>
<gene>
    <name evidence="1" type="ORF">IX38_18105</name>
</gene>
<dbReference type="AlphaFoldDB" id="A0A085Z6F2"/>
<keyword evidence="2" id="KW-1185">Reference proteome</keyword>
<accession>A0A085Z6F2</accession>
<evidence type="ECO:0000313" key="2">
    <source>
        <dbReference type="Proteomes" id="UP000028703"/>
    </source>
</evidence>
<name>A0A085Z6F2_9FLAO</name>
<dbReference type="eggNOG" id="ENOG503361D">
    <property type="taxonomic scope" value="Bacteria"/>
</dbReference>
<organism evidence="1 2">
    <name type="scientific">Chryseobacterium luteum</name>
    <dbReference type="NCBI Taxonomy" id="421531"/>
    <lineage>
        <taxon>Bacteria</taxon>
        <taxon>Pseudomonadati</taxon>
        <taxon>Bacteroidota</taxon>
        <taxon>Flavobacteriia</taxon>
        <taxon>Flavobacteriales</taxon>
        <taxon>Weeksellaceae</taxon>
        <taxon>Chryseobacterium group</taxon>
        <taxon>Chryseobacterium</taxon>
    </lineage>
</organism>
<sequence>MSKQIYIMKSIIILIIFPLLISCQTNSFDLDKLSFPVDISVIEKKYELDKNSDLSGVIVYNSTDSALLQFSGLSFSGTLNKQDTSILSTNYVSFYANRTTNQVNAYRLEIRTTKKAEEFEKLLEKKFGKTDFYYRDQEFSYRVWNAGNKLYLLETNNTGIYNNEKFKSCNLYVVAHGDQLLNDYFISGGFQYYGDYLQEKNKPEHKGKKYTYRDFVDEREKDDGADSFYLKNYVK</sequence>
<dbReference type="Proteomes" id="UP000028703">
    <property type="component" value="Unassembled WGS sequence"/>
</dbReference>
<protein>
    <recommendedName>
        <fullName evidence="3">Lipoprotein</fullName>
    </recommendedName>
</protein>